<proteinExistence type="predicted"/>
<reference evidence="1" key="1">
    <citation type="submission" date="2021-02" db="EMBL/GenBank/DDBJ databases">
        <authorList>
            <person name="Nowell W R."/>
        </authorList>
    </citation>
    <scope>NUCLEOTIDE SEQUENCE</scope>
</reference>
<gene>
    <name evidence="2" type="ORF">GIL414_LOCUS56586</name>
    <name evidence="1" type="ORF">SMN809_LOCUS25881</name>
</gene>
<evidence type="ECO:0000313" key="1">
    <source>
        <dbReference type="EMBL" id="CAF4295877.1"/>
    </source>
</evidence>
<feature type="non-terminal residue" evidence="1">
    <location>
        <position position="64"/>
    </location>
</feature>
<organism evidence="1 3">
    <name type="scientific">Rotaria magnacalcarata</name>
    <dbReference type="NCBI Taxonomy" id="392030"/>
    <lineage>
        <taxon>Eukaryota</taxon>
        <taxon>Metazoa</taxon>
        <taxon>Spiralia</taxon>
        <taxon>Gnathifera</taxon>
        <taxon>Rotifera</taxon>
        <taxon>Eurotatoria</taxon>
        <taxon>Bdelloidea</taxon>
        <taxon>Philodinida</taxon>
        <taxon>Philodinidae</taxon>
        <taxon>Rotaria</taxon>
    </lineage>
</organism>
<name>A0A8S2TRM3_9BILA</name>
<evidence type="ECO:0000313" key="2">
    <source>
        <dbReference type="EMBL" id="CAF4990339.1"/>
    </source>
</evidence>
<comment type="caution">
    <text evidence="1">The sequence shown here is derived from an EMBL/GenBank/DDBJ whole genome shotgun (WGS) entry which is preliminary data.</text>
</comment>
<dbReference type="EMBL" id="CAJOBI010035306">
    <property type="protein sequence ID" value="CAF4295877.1"/>
    <property type="molecule type" value="Genomic_DNA"/>
</dbReference>
<dbReference type="EMBL" id="CAJOBJ010203591">
    <property type="protein sequence ID" value="CAF4990339.1"/>
    <property type="molecule type" value="Genomic_DNA"/>
</dbReference>
<dbReference type="Proteomes" id="UP000681720">
    <property type="component" value="Unassembled WGS sequence"/>
</dbReference>
<sequence length="64" mass="6939">MSVAALNLDTMVFSLGTIFRLVSIGVDPSGVWRAQLEPVDGAMECIKNQLQIEIGGQLTWLTFG</sequence>
<evidence type="ECO:0000313" key="3">
    <source>
        <dbReference type="Proteomes" id="UP000676336"/>
    </source>
</evidence>
<accession>A0A8S2TRM3</accession>
<dbReference type="AlphaFoldDB" id="A0A8S2TRM3"/>
<protein>
    <submittedName>
        <fullName evidence="1">Uncharacterized protein</fullName>
    </submittedName>
</protein>
<dbReference type="Proteomes" id="UP000676336">
    <property type="component" value="Unassembled WGS sequence"/>
</dbReference>